<evidence type="ECO:0000313" key="2">
    <source>
        <dbReference type="Proteomes" id="UP000587586"/>
    </source>
</evidence>
<evidence type="ECO:0000313" key="1">
    <source>
        <dbReference type="EMBL" id="GFO66947.1"/>
    </source>
</evidence>
<sequence>MDSAAIGKIIAAKAKASKAGKRPFLQLGAGGNCTLWDKDPHRGRRAVILGHWVLDDTQIGLIQSMGLIQCPQQSDEDTKARE</sequence>
<keyword evidence="2" id="KW-1185">Reference proteome</keyword>
<proteinExistence type="predicted"/>
<dbReference type="EMBL" id="BLXZ01000001">
    <property type="protein sequence ID" value="GFO66947.1"/>
    <property type="molecule type" value="Genomic_DNA"/>
</dbReference>
<accession>A0A6V8N541</accession>
<organism evidence="1 2">
    <name type="scientific">Geomonas limicola</name>
    <dbReference type="NCBI Taxonomy" id="2740186"/>
    <lineage>
        <taxon>Bacteria</taxon>
        <taxon>Pseudomonadati</taxon>
        <taxon>Thermodesulfobacteriota</taxon>
        <taxon>Desulfuromonadia</taxon>
        <taxon>Geobacterales</taxon>
        <taxon>Geobacteraceae</taxon>
        <taxon>Geomonas</taxon>
    </lineage>
</organism>
<gene>
    <name evidence="1" type="ORF">GMLC_05260</name>
</gene>
<dbReference type="Proteomes" id="UP000587586">
    <property type="component" value="Unassembled WGS sequence"/>
</dbReference>
<comment type="caution">
    <text evidence="1">The sequence shown here is derived from an EMBL/GenBank/DDBJ whole genome shotgun (WGS) entry which is preliminary data.</text>
</comment>
<dbReference type="AlphaFoldDB" id="A0A6V8N541"/>
<name>A0A6V8N541_9BACT</name>
<reference evidence="2" key="1">
    <citation type="submission" date="2020-06" db="EMBL/GenBank/DDBJ databases">
        <title>Draft genomic sequecing of Geomonas sp. Red745.</title>
        <authorList>
            <person name="Itoh H."/>
            <person name="Xu Z.X."/>
            <person name="Ushijima N."/>
            <person name="Masuda Y."/>
            <person name="Shiratori Y."/>
            <person name="Senoo K."/>
        </authorList>
    </citation>
    <scope>NUCLEOTIDE SEQUENCE [LARGE SCALE GENOMIC DNA]</scope>
    <source>
        <strain evidence="2">Red745</strain>
    </source>
</reference>
<protein>
    <submittedName>
        <fullName evidence="1">Uncharacterized protein</fullName>
    </submittedName>
</protein>